<evidence type="ECO:0000259" key="1">
    <source>
        <dbReference type="Pfam" id="PF01835"/>
    </source>
</evidence>
<reference evidence="2" key="1">
    <citation type="journal article" date="2023" name="Front. Mar. Sci.">
        <title>A new Merluccius polli reference genome to investigate the effects of global change in West African waters.</title>
        <authorList>
            <person name="Mateo J.L."/>
            <person name="Blanco-Fernandez C."/>
            <person name="Garcia-Vazquez E."/>
            <person name="Machado-Schiaffino G."/>
        </authorList>
    </citation>
    <scope>NUCLEOTIDE SEQUENCE</scope>
    <source>
        <strain evidence="2">C29</strain>
        <tissue evidence="2">Fin</tissue>
    </source>
</reference>
<dbReference type="Gene3D" id="2.60.40.1930">
    <property type="match status" value="1"/>
</dbReference>
<proteinExistence type="predicted"/>
<dbReference type="InterPro" id="IPR002890">
    <property type="entry name" value="MG2"/>
</dbReference>
<name>A0AA47M0D6_MERPO</name>
<dbReference type="EMBL" id="JAOPHQ010006561">
    <property type="protein sequence ID" value="KAK0131164.1"/>
    <property type="molecule type" value="Genomic_DNA"/>
</dbReference>
<comment type="caution">
    <text evidence="2">The sequence shown here is derived from an EMBL/GenBank/DDBJ whole genome shotgun (WGS) entry which is preliminary data.</text>
</comment>
<evidence type="ECO:0000313" key="3">
    <source>
        <dbReference type="Proteomes" id="UP001174136"/>
    </source>
</evidence>
<organism evidence="2 3">
    <name type="scientific">Merluccius polli</name>
    <name type="common">Benguela hake</name>
    <name type="synonym">Merluccius cadenati</name>
    <dbReference type="NCBI Taxonomy" id="89951"/>
    <lineage>
        <taxon>Eukaryota</taxon>
        <taxon>Metazoa</taxon>
        <taxon>Chordata</taxon>
        <taxon>Craniata</taxon>
        <taxon>Vertebrata</taxon>
        <taxon>Euteleostomi</taxon>
        <taxon>Actinopterygii</taxon>
        <taxon>Neopterygii</taxon>
        <taxon>Teleostei</taxon>
        <taxon>Neoteleostei</taxon>
        <taxon>Acanthomorphata</taxon>
        <taxon>Zeiogadaria</taxon>
        <taxon>Gadariae</taxon>
        <taxon>Gadiformes</taxon>
        <taxon>Gadoidei</taxon>
        <taxon>Merlucciidae</taxon>
        <taxon>Merluccius</taxon>
    </lineage>
</organism>
<dbReference type="PANTHER" id="PTHR11412:SF160">
    <property type="entry name" value="ALPHA-2-MACROGLOBULIN-LIKE PROTEIN 1"/>
    <property type="match status" value="1"/>
</dbReference>
<protein>
    <submittedName>
        <fullName evidence="2">Alpha-2-macroglobulin-like protein 1</fullName>
    </submittedName>
</protein>
<dbReference type="Pfam" id="PF01835">
    <property type="entry name" value="MG2"/>
    <property type="match status" value="1"/>
</dbReference>
<gene>
    <name evidence="2" type="primary">A2ML1_0</name>
    <name evidence="2" type="ORF">N1851_034137</name>
</gene>
<dbReference type="AlphaFoldDB" id="A0AA47M0D6"/>
<feature type="domain" description="Macroglobulin" evidence="1">
    <location>
        <begin position="43"/>
        <end position="91"/>
    </location>
</feature>
<dbReference type="InterPro" id="IPR050473">
    <property type="entry name" value="A2M/Complement_sys"/>
</dbReference>
<keyword evidence="3" id="KW-1185">Reference proteome</keyword>
<sequence length="103" mass="11737">MLQVPMVTSSTVAIVNVHIQGESDVMNKKTKILIAPPSFIHLIQTDKPLYKPGQTVQFRIVSMDTGFIPFNRVYKTVELQDPNKNRIAQWLDQSALHSSQRYP</sequence>
<dbReference type="Proteomes" id="UP001174136">
    <property type="component" value="Unassembled WGS sequence"/>
</dbReference>
<dbReference type="PANTHER" id="PTHR11412">
    <property type="entry name" value="MACROGLOBULIN / COMPLEMENT"/>
    <property type="match status" value="1"/>
</dbReference>
<evidence type="ECO:0000313" key="2">
    <source>
        <dbReference type="EMBL" id="KAK0131164.1"/>
    </source>
</evidence>
<accession>A0AA47M0D6</accession>
<dbReference type="GO" id="GO:0004866">
    <property type="term" value="F:endopeptidase inhibitor activity"/>
    <property type="evidence" value="ECO:0007669"/>
    <property type="project" value="InterPro"/>
</dbReference>